<dbReference type="Proteomes" id="UP000035548">
    <property type="component" value="Chromosome"/>
</dbReference>
<proteinExistence type="predicted"/>
<dbReference type="EMBL" id="CP011546">
    <property type="protein sequence ID" value="AKK10246.1"/>
    <property type="molecule type" value="Genomic_DNA"/>
</dbReference>
<feature type="transmembrane region" description="Helical" evidence="1">
    <location>
        <begin position="21"/>
        <end position="42"/>
    </location>
</feature>
<dbReference type="STRING" id="1072256.CUTER_01130"/>
<dbReference type="KEGG" id="cut:CUTER_01130"/>
<accession>A0A0G3HA59</accession>
<sequence length="427" mass="46881">MPGPDPELDAQRRRALRNYKAFVTGLLGLAAVIFFACSYWQAHPGSALGVAPSWVGYVRAAAEAGMVGGLADWFAVTALFRHPLGVPIPHTALIPKKKDQLGGALSEFVGDNFLNPQLITEKVANAEVPEKIGSWLVQDDHAQIVSREVGRFLVKATRAVDPLEAQALIDTHLVQRVAEPKWGPHIGRFLDSLIADGKTEPMVDAVIAWSRRRIRGAESSIVSMIDDRMPSWAPQFAKDLVGERVFRELVAFVEEIDRNPDHEARRTIRRFIAQLATDLKHDPMMIARVESVKRDLMGSAAVKAAPGRMWEVLSAAIIDAASDDNSALRVKIAETCLDWGERVHNDAELRARLDQRITAGARFLAENYSGEVTAIISETIEGWDAAEASDKIEVMVGKDLQFIRLNGTIVGALAGLLIYTVNQLLFG</sequence>
<evidence type="ECO:0000313" key="3">
    <source>
        <dbReference type="Proteomes" id="UP000035548"/>
    </source>
</evidence>
<dbReference type="GO" id="GO:0005886">
    <property type="term" value="C:plasma membrane"/>
    <property type="evidence" value="ECO:0007669"/>
    <property type="project" value="TreeGrafter"/>
</dbReference>
<gene>
    <name evidence="2" type="ORF">CUTER_01130</name>
</gene>
<evidence type="ECO:0000313" key="2">
    <source>
        <dbReference type="EMBL" id="AKK10246.1"/>
    </source>
</evidence>
<protein>
    <submittedName>
        <fullName evidence="2">Putative membrane protein</fullName>
    </submittedName>
</protein>
<dbReference type="OrthoDB" id="9769590at2"/>
<dbReference type="PATRIC" id="fig|1072256.5.peg.215"/>
<dbReference type="PANTHER" id="PTHR38442">
    <property type="entry name" value="INNER MEMBRANE PROTEIN-RELATED"/>
    <property type="match status" value="1"/>
</dbReference>
<keyword evidence="1" id="KW-1133">Transmembrane helix</keyword>
<keyword evidence="3" id="KW-1185">Reference proteome</keyword>
<keyword evidence="1" id="KW-0472">Membrane</keyword>
<reference evidence="2 3" key="1">
    <citation type="journal article" date="2015" name="Genome Announc.">
        <title>Virulence Factor Genes Detected in the Complete Genome Sequence of Corynebacterium uterequi DSM 45634, Isolated from the Uterus of a Maiden Mare.</title>
        <authorList>
            <person name="Ruckert C."/>
            <person name="Kriete M."/>
            <person name="Jaenicke S."/>
            <person name="Winkler A."/>
            <person name="Tauch A."/>
        </authorList>
    </citation>
    <scope>NUCLEOTIDE SEQUENCE [LARGE SCALE GENOMIC DNA]</scope>
    <source>
        <strain evidence="2 3">DSM 45634</strain>
    </source>
</reference>
<keyword evidence="1" id="KW-0812">Transmembrane</keyword>
<name>A0A0G3HA59_9CORY</name>
<reference evidence="3" key="2">
    <citation type="submission" date="2015-05" db="EMBL/GenBank/DDBJ databases">
        <title>Complete genome sequence of Corynebacterium uterequi DSM 45634, isolated from the uterus of a maiden mare.</title>
        <authorList>
            <person name="Ruckert C."/>
            <person name="Albersmeier A."/>
            <person name="Winkler A."/>
            <person name="Tauch A."/>
        </authorList>
    </citation>
    <scope>NUCLEOTIDE SEQUENCE [LARGE SCALE GENOMIC DNA]</scope>
    <source>
        <strain evidence="3">DSM 45634</strain>
    </source>
</reference>
<organism evidence="2 3">
    <name type="scientific">Corynebacterium uterequi</name>
    <dbReference type="NCBI Taxonomy" id="1072256"/>
    <lineage>
        <taxon>Bacteria</taxon>
        <taxon>Bacillati</taxon>
        <taxon>Actinomycetota</taxon>
        <taxon>Actinomycetes</taxon>
        <taxon>Mycobacteriales</taxon>
        <taxon>Corynebacteriaceae</taxon>
        <taxon>Corynebacterium</taxon>
    </lineage>
</organism>
<dbReference type="InterPro" id="IPR007383">
    <property type="entry name" value="DUF445"/>
</dbReference>
<evidence type="ECO:0000256" key="1">
    <source>
        <dbReference type="SAM" id="Phobius"/>
    </source>
</evidence>
<dbReference type="Pfam" id="PF04286">
    <property type="entry name" value="DUF445"/>
    <property type="match status" value="1"/>
</dbReference>
<dbReference type="PANTHER" id="PTHR38442:SF1">
    <property type="entry name" value="INNER MEMBRANE PROTEIN"/>
    <property type="match status" value="1"/>
</dbReference>
<dbReference type="AlphaFoldDB" id="A0A0G3HA59"/>